<accession>A0AAW0BWV0</accession>
<keyword evidence="2" id="KW-1185">Reference proteome</keyword>
<name>A0AAW0BWV0_9AGAR</name>
<dbReference type="Proteomes" id="UP001362999">
    <property type="component" value="Unassembled WGS sequence"/>
</dbReference>
<evidence type="ECO:0000313" key="2">
    <source>
        <dbReference type="Proteomes" id="UP001362999"/>
    </source>
</evidence>
<reference evidence="1 2" key="1">
    <citation type="journal article" date="2024" name="J Genomics">
        <title>Draft genome sequencing and assembly of Favolaschia claudopus CIRM-BRFM 2984 isolated from oak limbs.</title>
        <authorList>
            <person name="Navarro D."/>
            <person name="Drula E."/>
            <person name="Chaduli D."/>
            <person name="Cazenave R."/>
            <person name="Ahrendt S."/>
            <person name="Wang J."/>
            <person name="Lipzen A."/>
            <person name="Daum C."/>
            <person name="Barry K."/>
            <person name="Grigoriev I.V."/>
            <person name="Favel A."/>
            <person name="Rosso M.N."/>
            <person name="Martin F."/>
        </authorList>
    </citation>
    <scope>NUCLEOTIDE SEQUENCE [LARGE SCALE GENOMIC DNA]</scope>
    <source>
        <strain evidence="1 2">CIRM-BRFM 2984</strain>
    </source>
</reference>
<organism evidence="1 2">
    <name type="scientific">Favolaschia claudopus</name>
    <dbReference type="NCBI Taxonomy" id="2862362"/>
    <lineage>
        <taxon>Eukaryota</taxon>
        <taxon>Fungi</taxon>
        <taxon>Dikarya</taxon>
        <taxon>Basidiomycota</taxon>
        <taxon>Agaricomycotina</taxon>
        <taxon>Agaricomycetes</taxon>
        <taxon>Agaricomycetidae</taxon>
        <taxon>Agaricales</taxon>
        <taxon>Marasmiineae</taxon>
        <taxon>Mycenaceae</taxon>
        <taxon>Favolaschia</taxon>
    </lineage>
</organism>
<dbReference type="EMBL" id="JAWWNJ010000025">
    <property type="protein sequence ID" value="KAK7030532.1"/>
    <property type="molecule type" value="Genomic_DNA"/>
</dbReference>
<sequence length="545" mass="62370">MPLDAQDMNESHSHYEKDWASLSKFKGLPGTRRYNLLHSNEAPFDTELTDFRNVITKTGAPLTRLDDEIARTRRHLQDLQGRRAELWSFRERNRGVLSPLRRVPSEVLGEIFQWALPLPQEIRYRDDFKISDSPWNLTHVCRRWRDVAISKASLWSLVVIKYGDHVNSSRLYPLPMVETQIERAQSHSLRIHFYGDEDAKSEPQIQVLECLMRYMSRWEELSIGLTSFLYPILERTGGHLPVLRRLWIEWLRLESQQSGGPITAFKRAPSLVDAAVYSVHMYTPVLLPIGQLTRYQLDAPWKAHRDILALAPNLVEARIAVRHDEESWPDPPESNKKYLQLALVKRLYVSHLAILQYITFPALEEFAIDLDMGDVLSVARYLKTSVNRSFDSESSCTLRSLCVAGCPIPSSTLVQFPSVTEFRILLNDNTAPSKALDLLLADLTVSPDAEHAIVAPQLREISIGYQLNEPQFVISPYLAMLESRCNISGTALCTAALVSVSKIRREPETKRRMRALREKGLRFEYVAGTRGETELPGWTFCSTWS</sequence>
<protein>
    <submittedName>
        <fullName evidence="1">F-box domain-containing protein</fullName>
    </submittedName>
</protein>
<proteinExistence type="predicted"/>
<dbReference type="AlphaFoldDB" id="A0AAW0BWV0"/>
<comment type="caution">
    <text evidence="1">The sequence shown here is derived from an EMBL/GenBank/DDBJ whole genome shotgun (WGS) entry which is preliminary data.</text>
</comment>
<evidence type="ECO:0000313" key="1">
    <source>
        <dbReference type="EMBL" id="KAK7030532.1"/>
    </source>
</evidence>
<gene>
    <name evidence="1" type="ORF">R3P38DRAFT_845428</name>
</gene>